<feature type="chain" id="PRO_5046726711" description="Strictosidine synthase conserved region domain-containing protein" evidence="5">
    <location>
        <begin position="24"/>
        <end position="406"/>
    </location>
</feature>
<name>A0ABN9VZ83_9DINO</name>
<evidence type="ECO:0000256" key="3">
    <source>
        <dbReference type="ARBA" id="ARBA00023180"/>
    </source>
</evidence>
<dbReference type="Pfam" id="PF03088">
    <property type="entry name" value="Str_synth"/>
    <property type="match status" value="1"/>
</dbReference>
<dbReference type="Gene3D" id="2.120.10.30">
    <property type="entry name" value="TolB, C-terminal domain"/>
    <property type="match status" value="1"/>
</dbReference>
<keyword evidence="3" id="KW-0325">Glycoprotein</keyword>
<proteinExistence type="inferred from homology"/>
<feature type="domain" description="Strictosidine synthase conserved region" evidence="6">
    <location>
        <begin position="209"/>
        <end position="268"/>
    </location>
</feature>
<dbReference type="Proteomes" id="UP001189429">
    <property type="component" value="Unassembled WGS sequence"/>
</dbReference>
<dbReference type="SUPFAM" id="SSF63829">
    <property type="entry name" value="Calcium-dependent phosphotriesterase"/>
    <property type="match status" value="1"/>
</dbReference>
<evidence type="ECO:0000259" key="6">
    <source>
        <dbReference type="Pfam" id="PF03088"/>
    </source>
</evidence>
<reference evidence="7" key="1">
    <citation type="submission" date="2023-10" db="EMBL/GenBank/DDBJ databases">
        <authorList>
            <person name="Chen Y."/>
            <person name="Shah S."/>
            <person name="Dougan E. K."/>
            <person name="Thang M."/>
            <person name="Chan C."/>
        </authorList>
    </citation>
    <scope>NUCLEOTIDE SEQUENCE [LARGE SCALE GENOMIC DNA]</scope>
</reference>
<keyword evidence="2" id="KW-0597">Phosphoprotein</keyword>
<comment type="similarity">
    <text evidence="1">Belongs to the strictosidine synthase family.</text>
</comment>
<accession>A0ABN9VZ83</accession>
<dbReference type="PANTHER" id="PTHR10426">
    <property type="entry name" value="STRICTOSIDINE SYNTHASE-RELATED"/>
    <property type="match status" value="1"/>
</dbReference>
<organism evidence="7 8">
    <name type="scientific">Prorocentrum cordatum</name>
    <dbReference type="NCBI Taxonomy" id="2364126"/>
    <lineage>
        <taxon>Eukaryota</taxon>
        <taxon>Sar</taxon>
        <taxon>Alveolata</taxon>
        <taxon>Dinophyceae</taxon>
        <taxon>Prorocentrales</taxon>
        <taxon>Prorocentraceae</taxon>
        <taxon>Prorocentrum</taxon>
    </lineage>
</organism>
<evidence type="ECO:0000256" key="4">
    <source>
        <dbReference type="SAM" id="MobiDB-lite"/>
    </source>
</evidence>
<evidence type="ECO:0000256" key="5">
    <source>
        <dbReference type="SAM" id="SignalP"/>
    </source>
</evidence>
<keyword evidence="5" id="KW-0732">Signal</keyword>
<evidence type="ECO:0000313" key="8">
    <source>
        <dbReference type="Proteomes" id="UP001189429"/>
    </source>
</evidence>
<comment type="caution">
    <text evidence="7">The sequence shown here is derived from an EMBL/GenBank/DDBJ whole genome shotgun (WGS) entry which is preliminary data.</text>
</comment>
<dbReference type="InterPro" id="IPR011042">
    <property type="entry name" value="6-blade_b-propeller_TolB-like"/>
</dbReference>
<evidence type="ECO:0000256" key="1">
    <source>
        <dbReference type="ARBA" id="ARBA00009191"/>
    </source>
</evidence>
<dbReference type="EMBL" id="CAUYUJ010017742">
    <property type="protein sequence ID" value="CAK0877475.1"/>
    <property type="molecule type" value="Genomic_DNA"/>
</dbReference>
<feature type="region of interest" description="Disordered" evidence="4">
    <location>
        <begin position="166"/>
        <end position="208"/>
    </location>
</feature>
<keyword evidence="8" id="KW-1185">Reference proteome</keyword>
<dbReference type="InterPro" id="IPR018119">
    <property type="entry name" value="Strictosidine_synth_cons-reg"/>
</dbReference>
<feature type="compositionally biased region" description="Pro residues" evidence="4">
    <location>
        <begin position="189"/>
        <end position="198"/>
    </location>
</feature>
<sequence>MAAAVRGGLLAAALGAVLLAAAARLLAPFEPMAIELPPMGHLAPNIGGDDRPGSESCCARRAWPRRRGATPCTSPWATGRIVRLWHGRGGDPDAAAWETVARTGEALEGCGVGGPAGEKRAPELRCGRPLGVRAVRRGTVDPLAAQGDEDRRARCVRRLQRPADGFAARRAPGKSRGSGETGTWRLGGFPPPERPGPGPRRQHLSSVPSTGFQRREIVYALLSGRPDGRLLRYSNGTVEVVMTGIFMANGITLTHDGKGLLVAMGIMRIARFDFATRELTAFADLPGSVDNIRTMDTLPNGTARRCYWLGLGSRAAKPFSFLHFAAPLPQLRAAIAALVPYEMIVRLIPKKGILAALGEDGALLATYEDPGGRTPWLSEAHTLGGYVYLGSWFNPFLARVSASDLR</sequence>
<feature type="signal peptide" evidence="5">
    <location>
        <begin position="1"/>
        <end position="23"/>
    </location>
</feature>
<dbReference type="PANTHER" id="PTHR10426:SF88">
    <property type="entry name" value="ADIPOCYTE PLASMA MEMBRANE-ASSOCIATED PROTEIN HEMOMUCIN-RELATED"/>
    <property type="match status" value="1"/>
</dbReference>
<evidence type="ECO:0000313" key="7">
    <source>
        <dbReference type="EMBL" id="CAK0877475.1"/>
    </source>
</evidence>
<protein>
    <recommendedName>
        <fullName evidence="6">Strictosidine synthase conserved region domain-containing protein</fullName>
    </recommendedName>
</protein>
<evidence type="ECO:0000256" key="2">
    <source>
        <dbReference type="ARBA" id="ARBA00022553"/>
    </source>
</evidence>
<gene>
    <name evidence="7" type="ORF">PCOR1329_LOCUS61526</name>
</gene>